<dbReference type="PANTHER" id="PTHR13492:SF2">
    <property type="entry name" value="RING FINGER PROTEIN 37"/>
    <property type="match status" value="1"/>
</dbReference>
<dbReference type="InterPro" id="IPR003613">
    <property type="entry name" value="Ubox_domain"/>
</dbReference>
<dbReference type="GeneTree" id="ENSGT00510000049555"/>
<dbReference type="PROSITE" id="PS51257">
    <property type="entry name" value="PROKAR_LIPOPROTEIN"/>
    <property type="match status" value="1"/>
</dbReference>
<dbReference type="Pfam" id="PF04564">
    <property type="entry name" value="U-box"/>
    <property type="match status" value="1"/>
</dbReference>
<name>H2ZMD6_CIOSA</name>
<dbReference type="InterPro" id="IPR039847">
    <property type="entry name" value="Ubox5"/>
</dbReference>
<accession>H2ZMD6</accession>
<evidence type="ECO:0000259" key="1">
    <source>
        <dbReference type="PROSITE" id="PS51698"/>
    </source>
</evidence>
<organism evidence="2 3">
    <name type="scientific">Ciona savignyi</name>
    <name type="common">Pacific transparent sea squirt</name>
    <dbReference type="NCBI Taxonomy" id="51511"/>
    <lineage>
        <taxon>Eukaryota</taxon>
        <taxon>Metazoa</taxon>
        <taxon>Chordata</taxon>
        <taxon>Tunicata</taxon>
        <taxon>Ascidiacea</taxon>
        <taxon>Phlebobranchia</taxon>
        <taxon>Cionidae</taxon>
        <taxon>Ciona</taxon>
    </lineage>
</organism>
<dbReference type="OMA" id="PNEAINN"/>
<dbReference type="InterPro" id="IPR013083">
    <property type="entry name" value="Znf_RING/FYVE/PHD"/>
</dbReference>
<dbReference type="InParanoid" id="H2ZMD6"/>
<dbReference type="GO" id="GO:0005634">
    <property type="term" value="C:nucleus"/>
    <property type="evidence" value="ECO:0007669"/>
    <property type="project" value="TreeGrafter"/>
</dbReference>
<dbReference type="SUPFAM" id="SSF57850">
    <property type="entry name" value="RING/U-box"/>
    <property type="match status" value="1"/>
</dbReference>
<dbReference type="GO" id="GO:0000209">
    <property type="term" value="P:protein polyubiquitination"/>
    <property type="evidence" value="ECO:0007669"/>
    <property type="project" value="TreeGrafter"/>
</dbReference>
<dbReference type="GO" id="GO:0031625">
    <property type="term" value="F:ubiquitin protein ligase binding"/>
    <property type="evidence" value="ECO:0007669"/>
    <property type="project" value="TreeGrafter"/>
</dbReference>
<reference evidence="2" key="3">
    <citation type="submission" date="2025-09" db="UniProtKB">
        <authorList>
            <consortium name="Ensembl"/>
        </authorList>
    </citation>
    <scope>IDENTIFICATION</scope>
</reference>
<dbReference type="PANTHER" id="PTHR13492">
    <property type="entry name" value="RING FINGER PROTEIN 37"/>
    <property type="match status" value="1"/>
</dbReference>
<dbReference type="GO" id="GO:0034450">
    <property type="term" value="F:ubiquitin-ubiquitin ligase activity"/>
    <property type="evidence" value="ECO:0007669"/>
    <property type="project" value="TreeGrafter"/>
</dbReference>
<dbReference type="AlphaFoldDB" id="H2ZMD6"/>
<dbReference type="HOGENOM" id="CLU_1051820_0_0_1"/>
<protein>
    <recommendedName>
        <fullName evidence="1">U-box domain-containing protein</fullName>
    </recommendedName>
</protein>
<reference evidence="2" key="2">
    <citation type="submission" date="2025-08" db="UniProtKB">
        <authorList>
            <consortium name="Ensembl"/>
        </authorList>
    </citation>
    <scope>IDENTIFICATION</scope>
</reference>
<evidence type="ECO:0000313" key="2">
    <source>
        <dbReference type="Ensembl" id="ENSCSAVP00000018752.1"/>
    </source>
</evidence>
<sequence>MSMNFCRQYLSTSITSSCVCNDGYEVENLLLPACPNGFQAERFARPPVYITVSFAVPIQIDQISIKPWIGQQCVKIIQLFVARNNKMKSLPTIPLEEVKCKAGRVVLTNATQVMFVNKLYRPLRCLEVETVFSKEDGMSVDMHGNLDGILAIKIGILSMLSGRVPSIAALSIWGKPANRCNRKLGNELIQKWLKRERPVQPTVENTQNQSSMSEKMMEPLPNEAINNESSIPKQYIDPIVCSIMKNPVLLPSGHTVDQRTLDKHI</sequence>
<dbReference type="Pfam" id="PF19318">
    <property type="entry name" value="DUF5918"/>
    <property type="match status" value="1"/>
</dbReference>
<dbReference type="STRING" id="51511.ENSCSAVP00000018752"/>
<dbReference type="Proteomes" id="UP000007875">
    <property type="component" value="Unassembled WGS sequence"/>
</dbReference>
<dbReference type="InterPro" id="IPR045696">
    <property type="entry name" value="Ubox5_N"/>
</dbReference>
<evidence type="ECO:0000313" key="3">
    <source>
        <dbReference type="Proteomes" id="UP000007875"/>
    </source>
</evidence>
<reference evidence="3" key="1">
    <citation type="submission" date="2003-08" db="EMBL/GenBank/DDBJ databases">
        <authorList>
            <person name="Birren B."/>
            <person name="Nusbaum C."/>
            <person name="Abebe A."/>
            <person name="Abouelleil A."/>
            <person name="Adekoya E."/>
            <person name="Ait-zahra M."/>
            <person name="Allen N."/>
            <person name="Allen T."/>
            <person name="An P."/>
            <person name="Anderson M."/>
            <person name="Anderson S."/>
            <person name="Arachchi H."/>
            <person name="Armbruster J."/>
            <person name="Bachantsang P."/>
            <person name="Baldwin J."/>
            <person name="Barry A."/>
            <person name="Bayul T."/>
            <person name="Blitshsteyn B."/>
            <person name="Bloom T."/>
            <person name="Blye J."/>
            <person name="Boguslavskiy L."/>
            <person name="Borowsky M."/>
            <person name="Boukhgalter B."/>
            <person name="Brunache A."/>
            <person name="Butler J."/>
            <person name="Calixte N."/>
            <person name="Calvo S."/>
            <person name="Camarata J."/>
            <person name="Campo K."/>
            <person name="Chang J."/>
            <person name="Cheshatsang Y."/>
            <person name="Citroen M."/>
            <person name="Collymore A."/>
            <person name="Considine T."/>
            <person name="Cook A."/>
            <person name="Cooke P."/>
            <person name="Corum B."/>
            <person name="Cuomo C."/>
            <person name="David R."/>
            <person name="Dawoe T."/>
            <person name="Degray S."/>
            <person name="Dodge S."/>
            <person name="Dooley K."/>
            <person name="Dorje P."/>
            <person name="Dorjee K."/>
            <person name="Dorris L."/>
            <person name="Duffey N."/>
            <person name="Dupes A."/>
            <person name="Elkins T."/>
            <person name="Engels R."/>
            <person name="Erickson J."/>
            <person name="Farina A."/>
            <person name="Faro S."/>
            <person name="Ferreira P."/>
            <person name="Fischer H."/>
            <person name="Fitzgerald M."/>
            <person name="Foley K."/>
            <person name="Gage D."/>
            <person name="Galagan J."/>
            <person name="Gearin G."/>
            <person name="Gnerre S."/>
            <person name="Gnirke A."/>
            <person name="Goyette A."/>
            <person name="Graham J."/>
            <person name="Grandbois E."/>
            <person name="Gyaltsen K."/>
            <person name="Hafez N."/>
            <person name="Hagopian D."/>
            <person name="Hagos B."/>
            <person name="Hall J."/>
            <person name="Hatcher B."/>
            <person name="Heller A."/>
            <person name="Higgins H."/>
            <person name="Honan T."/>
            <person name="Horn A."/>
            <person name="Houde N."/>
            <person name="Hughes L."/>
            <person name="Hulme W."/>
            <person name="Husby E."/>
            <person name="Iliev I."/>
            <person name="Jaffe D."/>
            <person name="Jones C."/>
            <person name="Kamal M."/>
            <person name="Kamat A."/>
            <person name="Kamvysselis M."/>
            <person name="Karlsson E."/>
            <person name="Kells C."/>
            <person name="Kieu A."/>
            <person name="Kisner P."/>
            <person name="Kodira C."/>
            <person name="Kulbokas E."/>
            <person name="Labutti K."/>
            <person name="Lama D."/>
            <person name="Landers T."/>
            <person name="Leger J."/>
            <person name="Levine S."/>
            <person name="Lewis D."/>
            <person name="Lewis T."/>
            <person name="Lindblad-toh K."/>
            <person name="Liu X."/>
            <person name="Lokyitsang T."/>
            <person name="Lokyitsang Y."/>
            <person name="Lucien O."/>
            <person name="Lui A."/>
            <person name="Ma L.J."/>
            <person name="Mabbitt R."/>
            <person name="Macdonald J."/>
            <person name="Maclean C."/>
            <person name="Major J."/>
            <person name="Manning J."/>
            <person name="Marabella R."/>
            <person name="Maru K."/>
            <person name="Matthews C."/>
            <person name="Mauceli E."/>
            <person name="Mccarthy M."/>
            <person name="Mcdonough S."/>
            <person name="Mcghee T."/>
            <person name="Meldrim J."/>
            <person name="Meneus L."/>
            <person name="Mesirov J."/>
            <person name="Mihalev A."/>
            <person name="Mihova T."/>
            <person name="Mikkelsen T."/>
            <person name="Mlenga V."/>
            <person name="Moru K."/>
            <person name="Mozes J."/>
            <person name="Mulrain L."/>
            <person name="Munson G."/>
            <person name="Naylor J."/>
            <person name="Newes C."/>
            <person name="Nguyen C."/>
            <person name="Nguyen N."/>
            <person name="Nguyen T."/>
            <person name="Nicol R."/>
            <person name="Nielsen C."/>
            <person name="Nizzari M."/>
            <person name="Norbu C."/>
            <person name="Norbu N."/>
            <person name="O'donnell P."/>
            <person name="Okoawo O."/>
            <person name="O'leary S."/>
            <person name="Omotosho B."/>
            <person name="O'neill K."/>
            <person name="Osman S."/>
            <person name="Parker S."/>
            <person name="Perrin D."/>
            <person name="Phunkhang P."/>
            <person name="Piqani B."/>
            <person name="Purcell S."/>
            <person name="Rachupka T."/>
            <person name="Ramasamy U."/>
            <person name="Rameau R."/>
            <person name="Ray V."/>
            <person name="Raymond C."/>
            <person name="Retta R."/>
            <person name="Richardson S."/>
            <person name="Rise C."/>
            <person name="Rodriguez J."/>
            <person name="Rogers J."/>
            <person name="Rogov P."/>
            <person name="Rutman M."/>
            <person name="Schupbach R."/>
            <person name="Seaman C."/>
            <person name="Settipalli S."/>
            <person name="Sharpe T."/>
            <person name="Sheridan J."/>
            <person name="Sherpa N."/>
            <person name="Shi J."/>
            <person name="Smirnov S."/>
            <person name="Smith C."/>
            <person name="Sougnez C."/>
            <person name="Spencer B."/>
            <person name="Stalker J."/>
            <person name="Stange-thomann N."/>
            <person name="Stavropoulos S."/>
            <person name="Stetson K."/>
            <person name="Stone C."/>
            <person name="Stone S."/>
            <person name="Stubbs M."/>
            <person name="Talamas J."/>
            <person name="Tchuinga P."/>
            <person name="Tenzing P."/>
            <person name="Tesfaye S."/>
            <person name="Theodore J."/>
            <person name="Thoulutsang Y."/>
            <person name="Topham K."/>
            <person name="Towey S."/>
            <person name="Tsamla T."/>
            <person name="Tsomo N."/>
            <person name="Vallee D."/>
            <person name="Vassiliev H."/>
            <person name="Venkataraman V."/>
            <person name="Vinson J."/>
            <person name="Vo A."/>
            <person name="Wade C."/>
            <person name="Wang S."/>
            <person name="Wangchuk T."/>
            <person name="Wangdi T."/>
            <person name="Whittaker C."/>
            <person name="Wilkinson J."/>
            <person name="Wu Y."/>
            <person name="Wyman D."/>
            <person name="Yadav S."/>
            <person name="Yang S."/>
            <person name="Yang X."/>
            <person name="Yeager S."/>
            <person name="Yee E."/>
            <person name="Young G."/>
            <person name="Zainoun J."/>
            <person name="Zembeck L."/>
            <person name="Zimmer A."/>
            <person name="Zody M."/>
            <person name="Lander E."/>
        </authorList>
    </citation>
    <scope>NUCLEOTIDE SEQUENCE [LARGE SCALE GENOMIC DNA]</scope>
</reference>
<proteinExistence type="predicted"/>
<dbReference type="eggNOG" id="KOG2042">
    <property type="taxonomic scope" value="Eukaryota"/>
</dbReference>
<dbReference type="PROSITE" id="PS51698">
    <property type="entry name" value="U_BOX"/>
    <property type="match status" value="1"/>
</dbReference>
<feature type="domain" description="U-box" evidence="1">
    <location>
        <begin position="230"/>
        <end position="265"/>
    </location>
</feature>
<dbReference type="Ensembl" id="ENSCSAVT00000018957.1">
    <property type="protein sequence ID" value="ENSCSAVP00000018752.1"/>
    <property type="gene ID" value="ENSCSAVG00000011022.1"/>
</dbReference>
<dbReference type="Gene3D" id="3.30.40.10">
    <property type="entry name" value="Zinc/RING finger domain, C3HC4 (zinc finger)"/>
    <property type="match status" value="1"/>
</dbReference>
<keyword evidence="3" id="KW-1185">Reference proteome</keyword>